<keyword evidence="1" id="KW-1133">Transmembrane helix</keyword>
<evidence type="ECO:0000313" key="4">
    <source>
        <dbReference type="Proteomes" id="UP000245506"/>
    </source>
</evidence>
<feature type="transmembrane region" description="Helical" evidence="1">
    <location>
        <begin position="245"/>
        <end position="265"/>
    </location>
</feature>
<dbReference type="Proteomes" id="UP000245506">
    <property type="component" value="Unassembled WGS sequence"/>
</dbReference>
<dbReference type="EMBL" id="QGKL01000039">
    <property type="protein sequence ID" value="PWQ94655.1"/>
    <property type="molecule type" value="Genomic_DNA"/>
</dbReference>
<dbReference type="AlphaFoldDB" id="A0A317C7P6"/>
<reference evidence="3 4" key="1">
    <citation type="submission" date="2018-05" db="EMBL/GenBank/DDBJ databases">
        <title>Leucothrix arctica sp. nov., isolated from Arctic seawater.</title>
        <authorList>
            <person name="Choi A."/>
            <person name="Baek K."/>
        </authorList>
    </citation>
    <scope>NUCLEOTIDE SEQUENCE [LARGE SCALE GENOMIC DNA]</scope>
    <source>
        <strain evidence="3 4">IMCC9719</strain>
    </source>
</reference>
<protein>
    <recommendedName>
        <fullName evidence="2">FHA domain-containing protein</fullName>
    </recommendedName>
</protein>
<dbReference type="SUPFAM" id="SSF49879">
    <property type="entry name" value="SMAD/FHA domain"/>
    <property type="match status" value="1"/>
</dbReference>
<feature type="transmembrane region" description="Helical" evidence="1">
    <location>
        <begin position="181"/>
        <end position="199"/>
    </location>
</feature>
<dbReference type="InterPro" id="IPR008984">
    <property type="entry name" value="SMAD_FHA_dom_sf"/>
</dbReference>
<comment type="caution">
    <text evidence="3">The sequence shown here is derived from an EMBL/GenBank/DDBJ whole genome shotgun (WGS) entry which is preliminary data.</text>
</comment>
<gene>
    <name evidence="3" type="ORF">DKT75_15290</name>
</gene>
<dbReference type="Gene3D" id="2.60.200.20">
    <property type="match status" value="1"/>
</dbReference>
<accession>A0A317C7P6</accession>
<feature type="domain" description="FHA" evidence="2">
    <location>
        <begin position="24"/>
        <end position="73"/>
    </location>
</feature>
<evidence type="ECO:0000313" key="3">
    <source>
        <dbReference type="EMBL" id="PWQ94655.1"/>
    </source>
</evidence>
<keyword evidence="1" id="KW-0472">Membrane</keyword>
<dbReference type="RefSeq" id="WP_109824304.1">
    <property type="nucleotide sequence ID" value="NZ_QGKL01000039.1"/>
</dbReference>
<keyword evidence="4" id="KW-1185">Reference proteome</keyword>
<feature type="transmembrane region" description="Helical" evidence="1">
    <location>
        <begin position="219"/>
        <end position="238"/>
    </location>
</feature>
<dbReference type="InterPro" id="IPR000253">
    <property type="entry name" value="FHA_dom"/>
</dbReference>
<dbReference type="OrthoDB" id="5762105at2"/>
<proteinExistence type="predicted"/>
<feature type="transmembrane region" description="Helical" evidence="1">
    <location>
        <begin position="153"/>
        <end position="174"/>
    </location>
</feature>
<dbReference type="InterPro" id="IPR032030">
    <property type="entry name" value="YscD_cytoplasmic_dom"/>
</dbReference>
<sequence length="324" mass="35793">MAKLILETIHKGKRDFHKLDSFPATIGRALDNTVIVSDITVSPHHLRIDETDSGYEVSNLASENGTTIDMVKMTSDTAGLNIPSRLMLGDLKVNIMSPDTELAPTRIKDVKVGFFSFLKNPFWAFVFVALSFSLILLGKFIRTPVAEDPLVHVSKVLSALLLIFLIALVITCVSRLSTHRWALVPAISIAALFMLMPQVFEHAGNFLDYYLTSSLPSSIFENVRNFLLVPALLLLYLVRVHHVKFVSALGIAVLATMPISAFFLADLVDGMSNKQGFSAMPSYNKSLSAVDIRAKKTMTIDSFIDQASKDLDQKMTQSINDSLK</sequence>
<dbReference type="SMART" id="SM00240">
    <property type="entry name" value="FHA"/>
    <property type="match status" value="1"/>
</dbReference>
<feature type="transmembrane region" description="Helical" evidence="1">
    <location>
        <begin position="122"/>
        <end position="141"/>
    </location>
</feature>
<evidence type="ECO:0000259" key="2">
    <source>
        <dbReference type="PROSITE" id="PS50006"/>
    </source>
</evidence>
<name>A0A317C7P6_9GAMM</name>
<organism evidence="3 4">
    <name type="scientific">Leucothrix arctica</name>
    <dbReference type="NCBI Taxonomy" id="1481894"/>
    <lineage>
        <taxon>Bacteria</taxon>
        <taxon>Pseudomonadati</taxon>
        <taxon>Pseudomonadota</taxon>
        <taxon>Gammaproteobacteria</taxon>
        <taxon>Thiotrichales</taxon>
        <taxon>Thiotrichaceae</taxon>
        <taxon>Leucothrix</taxon>
    </lineage>
</organism>
<dbReference type="CDD" id="cd00060">
    <property type="entry name" value="FHA"/>
    <property type="match status" value="1"/>
</dbReference>
<evidence type="ECO:0000256" key="1">
    <source>
        <dbReference type="SAM" id="Phobius"/>
    </source>
</evidence>
<dbReference type="PROSITE" id="PS50006">
    <property type="entry name" value="FHA_DOMAIN"/>
    <property type="match status" value="1"/>
</dbReference>
<dbReference type="Pfam" id="PF16697">
    <property type="entry name" value="Yop-YscD_cpl"/>
    <property type="match status" value="1"/>
</dbReference>
<keyword evidence="1" id="KW-0812">Transmembrane</keyword>